<evidence type="ECO:0000313" key="2">
    <source>
        <dbReference type="Proteomes" id="UP000004699"/>
    </source>
</evidence>
<dbReference type="SUPFAM" id="SSF53474">
    <property type="entry name" value="alpha/beta-Hydrolases"/>
    <property type="match status" value="1"/>
</dbReference>
<dbReference type="AlphaFoldDB" id="B8KXS1"/>
<dbReference type="HOGENOM" id="CLU_1048714_0_0_6"/>
<evidence type="ECO:0008006" key="3">
    <source>
        <dbReference type="Google" id="ProtNLM"/>
    </source>
</evidence>
<dbReference type="InterPro" id="IPR010297">
    <property type="entry name" value="DUF900_hydrolase"/>
</dbReference>
<dbReference type="Proteomes" id="UP000004699">
    <property type="component" value="Unassembled WGS sequence"/>
</dbReference>
<protein>
    <recommendedName>
        <fullName evidence="3">Lipoprotein</fullName>
    </recommendedName>
</protein>
<name>B8KXS1_9GAMM</name>
<accession>B8KXS1</accession>
<dbReference type="ESTHER" id="9gamm-b8kxs1">
    <property type="family name" value="Duf_900"/>
</dbReference>
<dbReference type="Gene3D" id="3.40.50.1820">
    <property type="entry name" value="alpha/beta hydrolase"/>
    <property type="match status" value="1"/>
</dbReference>
<organism evidence="1 2">
    <name type="scientific">Luminiphilus syltensis NOR5-1B</name>
    <dbReference type="NCBI Taxonomy" id="565045"/>
    <lineage>
        <taxon>Bacteria</taxon>
        <taxon>Pseudomonadati</taxon>
        <taxon>Pseudomonadota</taxon>
        <taxon>Gammaproteobacteria</taxon>
        <taxon>Cellvibrionales</taxon>
        <taxon>Halieaceae</taxon>
        <taxon>Luminiphilus</taxon>
    </lineage>
</organism>
<dbReference type="eggNOG" id="COG4782">
    <property type="taxonomic scope" value="Bacteria"/>
</dbReference>
<dbReference type="InterPro" id="IPR029058">
    <property type="entry name" value="AB_hydrolase_fold"/>
</dbReference>
<dbReference type="Pfam" id="PF05990">
    <property type="entry name" value="DUF900"/>
    <property type="match status" value="1"/>
</dbReference>
<dbReference type="STRING" id="565045.NOR51B_1556"/>
<gene>
    <name evidence="1" type="ORF">NOR51B_1556</name>
</gene>
<evidence type="ECO:0000313" key="1">
    <source>
        <dbReference type="EMBL" id="EED35610.1"/>
    </source>
</evidence>
<reference evidence="2" key="1">
    <citation type="journal article" date="2013" name="BMC Microbiol.">
        <title>Taxonomy and evolution of bacteriochlorophyll a-containing members of the OM60/NOR5 clade of marine gammaproteobacteria: description of Luminiphilus syltensis gen. nov., sp. nov., reclassification of Haliea rubra as Pseudohaliea rubra gen. nov., comb. nov., and emendation of Chromatocurvus halotolerans.</title>
        <authorList>
            <person name="Spring S."/>
            <person name="Riedel T."/>
            <person name="Sproer C."/>
            <person name="Yan S."/>
            <person name="Harder J."/>
            <person name="Fuchs B.M."/>
        </authorList>
    </citation>
    <scope>NUCLEOTIDE SEQUENCE [LARGE SCALE GENOMIC DNA]</scope>
    <source>
        <strain evidence="2">NOR51-B</strain>
    </source>
</reference>
<dbReference type="PANTHER" id="PTHR36513">
    <property type="entry name" value="ABC TRANSMEMBRANE TYPE-1 DOMAIN-CONTAINING PROTEIN"/>
    <property type="match status" value="1"/>
</dbReference>
<dbReference type="PANTHER" id="PTHR36513:SF1">
    <property type="entry name" value="TRANSMEMBRANE PROTEIN"/>
    <property type="match status" value="1"/>
</dbReference>
<keyword evidence="2" id="KW-1185">Reference proteome</keyword>
<proteinExistence type="predicted"/>
<dbReference type="EMBL" id="DS999411">
    <property type="protein sequence ID" value="EED35610.1"/>
    <property type="molecule type" value="Genomic_DNA"/>
</dbReference>
<sequence>MGVAEMSSAGTALPSISIPFLTNRGVLQQSDGGLDYGTRIDALSGGRCQVDWDDNAPSSATNGPVESLSVERVLDLIDHPDARNVIVYVHGYNVSLERGCREAATLAHQTGFDGRVLLFSWPASDLMVTYWQDEAMFAASVASIFAALESVGSRIGFNRLNVVAHSMGSRLASAEMSSSSFGKRRLNHLVLVAPDIDSRIFREALPELQQRARKLSILVSDSDRLLLLSQIINLGGRLGRASDFDANGVDVFDVSDFDSLGLSQHLYHLESPQVGDVLRQVLDE</sequence>